<proteinExistence type="predicted"/>
<dbReference type="EMBL" id="JAPESX010001669">
    <property type="protein sequence ID" value="KAJ8112337.1"/>
    <property type="molecule type" value="Genomic_DNA"/>
</dbReference>
<sequence length="104" mass="11389">MGSTANEDLNVDFLIVGAGPAGASLAAFMAQNETLRDIGLEEDAIGHATHGDMFQSFRWARSMVGEEYGKVQAWGSHPRSMVRNKKPPNDHQPPKLTQRIKQIG</sequence>
<gene>
    <name evidence="1" type="ORF">ONZ43_g5418</name>
</gene>
<evidence type="ECO:0000313" key="1">
    <source>
        <dbReference type="EMBL" id="KAJ8112337.1"/>
    </source>
</evidence>
<comment type="caution">
    <text evidence="1">The sequence shown here is derived from an EMBL/GenBank/DDBJ whole genome shotgun (WGS) entry which is preliminary data.</text>
</comment>
<accession>A0ACC2IAZ5</accession>
<keyword evidence="2" id="KW-1185">Reference proteome</keyword>
<reference evidence="1" key="1">
    <citation type="submission" date="2022-11" db="EMBL/GenBank/DDBJ databases">
        <title>Genome Sequence of Nemania bipapillata.</title>
        <authorList>
            <person name="Buettner E."/>
        </authorList>
    </citation>
    <scope>NUCLEOTIDE SEQUENCE</scope>
    <source>
        <strain evidence="1">CP14</strain>
    </source>
</reference>
<dbReference type="Proteomes" id="UP001153334">
    <property type="component" value="Unassembled WGS sequence"/>
</dbReference>
<organism evidence="1 2">
    <name type="scientific">Nemania bipapillata</name>
    <dbReference type="NCBI Taxonomy" id="110536"/>
    <lineage>
        <taxon>Eukaryota</taxon>
        <taxon>Fungi</taxon>
        <taxon>Dikarya</taxon>
        <taxon>Ascomycota</taxon>
        <taxon>Pezizomycotina</taxon>
        <taxon>Sordariomycetes</taxon>
        <taxon>Xylariomycetidae</taxon>
        <taxon>Xylariales</taxon>
        <taxon>Xylariaceae</taxon>
        <taxon>Nemania</taxon>
    </lineage>
</organism>
<evidence type="ECO:0000313" key="2">
    <source>
        <dbReference type="Proteomes" id="UP001153334"/>
    </source>
</evidence>
<name>A0ACC2IAZ5_9PEZI</name>
<protein>
    <submittedName>
        <fullName evidence="1">Uncharacterized protein</fullName>
    </submittedName>
</protein>